<evidence type="ECO:0000259" key="2">
    <source>
        <dbReference type="Pfam" id="PF10816"/>
    </source>
</evidence>
<feature type="compositionally biased region" description="Pro residues" evidence="1">
    <location>
        <begin position="79"/>
        <end position="95"/>
    </location>
</feature>
<dbReference type="STRING" id="1334629.MFUL124B02_31545"/>
<organism evidence="3 4">
    <name type="scientific">Myxococcus fulvus</name>
    <dbReference type="NCBI Taxonomy" id="33"/>
    <lineage>
        <taxon>Bacteria</taxon>
        <taxon>Pseudomonadati</taxon>
        <taxon>Myxococcota</taxon>
        <taxon>Myxococcia</taxon>
        <taxon>Myxococcales</taxon>
        <taxon>Cystobacterineae</taxon>
        <taxon>Myxococcaceae</taxon>
        <taxon>Myxococcus</taxon>
    </lineage>
</organism>
<evidence type="ECO:0000256" key="1">
    <source>
        <dbReference type="SAM" id="MobiDB-lite"/>
    </source>
</evidence>
<dbReference type="AlphaFoldDB" id="A0A511T9R6"/>
<dbReference type="Pfam" id="PF10816">
    <property type="entry name" value="DUF2760"/>
    <property type="match status" value="1"/>
</dbReference>
<proteinExistence type="predicted"/>
<evidence type="ECO:0000313" key="4">
    <source>
        <dbReference type="Proteomes" id="UP000321514"/>
    </source>
</evidence>
<sequence>MHLGLFEQLPNCKAGGLCYPEPMTDPSASLSFFARFWLAWLCFWRCLVSGDFARAVLPASRAYDAGQLNLLPSGEAAPATPPPAVKPPAPPPALPPEREHASALTLLAMLQREGRLVDFLQENVAAYSDAEVGAACRTVHEGCRKVLGQYFTVKPVLPESEGASVTVPAGFDAQRIRLTGNVTGTPPHNGTLRHHGWVTTEVKFPAVSTAMDPRVLAPAEVELA</sequence>
<feature type="region of interest" description="Disordered" evidence="1">
    <location>
        <begin position="74"/>
        <end position="97"/>
    </location>
</feature>
<gene>
    <name evidence="3" type="ORF">MFU01_59670</name>
</gene>
<name>A0A511T9R6_MYXFU</name>
<reference evidence="3 4" key="1">
    <citation type="submission" date="2019-07" db="EMBL/GenBank/DDBJ databases">
        <title>Whole genome shotgun sequence of Myxococcus fulvus NBRC 100333.</title>
        <authorList>
            <person name="Hosoyama A."/>
            <person name="Uohara A."/>
            <person name="Ohji S."/>
            <person name="Ichikawa N."/>
        </authorList>
    </citation>
    <scope>NUCLEOTIDE SEQUENCE [LARGE SCALE GENOMIC DNA]</scope>
    <source>
        <strain evidence="3 4">NBRC 100333</strain>
    </source>
</reference>
<accession>A0A511T9R6</accession>
<dbReference type="Proteomes" id="UP000321514">
    <property type="component" value="Unassembled WGS sequence"/>
</dbReference>
<evidence type="ECO:0000313" key="3">
    <source>
        <dbReference type="EMBL" id="GEN10930.1"/>
    </source>
</evidence>
<dbReference type="InterPro" id="IPR021212">
    <property type="entry name" value="DUF2760"/>
</dbReference>
<dbReference type="EMBL" id="BJXR01000043">
    <property type="protein sequence ID" value="GEN10930.1"/>
    <property type="molecule type" value="Genomic_DNA"/>
</dbReference>
<protein>
    <recommendedName>
        <fullName evidence="2">DUF2760 domain-containing protein</fullName>
    </recommendedName>
</protein>
<comment type="caution">
    <text evidence="3">The sequence shown here is derived from an EMBL/GenBank/DDBJ whole genome shotgun (WGS) entry which is preliminary data.</text>
</comment>
<feature type="domain" description="DUF2760" evidence="2">
    <location>
        <begin position="100"/>
        <end position="222"/>
    </location>
</feature>